<organism evidence="3 4">
    <name type="scientific">Rugamonas brunnea</name>
    <dbReference type="NCBI Taxonomy" id="2758569"/>
    <lineage>
        <taxon>Bacteria</taxon>
        <taxon>Pseudomonadati</taxon>
        <taxon>Pseudomonadota</taxon>
        <taxon>Betaproteobacteria</taxon>
        <taxon>Burkholderiales</taxon>
        <taxon>Oxalobacteraceae</taxon>
        <taxon>Telluria group</taxon>
        <taxon>Rugamonas</taxon>
    </lineage>
</organism>
<evidence type="ECO:0000313" key="3">
    <source>
        <dbReference type="EMBL" id="MBA5637159.1"/>
    </source>
</evidence>
<comment type="caution">
    <text evidence="3">The sequence shown here is derived from an EMBL/GenBank/DDBJ whole genome shotgun (WGS) entry which is preliminary data.</text>
</comment>
<reference evidence="3 4" key="1">
    <citation type="submission" date="2020-07" db="EMBL/GenBank/DDBJ databases">
        <title>Novel species isolated from subtropical streams in China.</title>
        <authorList>
            <person name="Lu H."/>
        </authorList>
    </citation>
    <scope>NUCLEOTIDE SEQUENCE [LARGE SCALE GENOMIC DNA]</scope>
    <source>
        <strain evidence="3 4">LX20W</strain>
    </source>
</reference>
<feature type="compositionally biased region" description="Pro residues" evidence="1">
    <location>
        <begin position="101"/>
        <end position="118"/>
    </location>
</feature>
<evidence type="ECO:0000313" key="4">
    <source>
        <dbReference type="Proteomes" id="UP000534388"/>
    </source>
</evidence>
<sequence length="185" mass="18740">MKPYQIAMGLALVGAAALALFGDKAPSSDVAEAVVRPRAAGKPAPARPTQSGTSAGAVAGTAAGSSPAILPLVPRAQLVGEDGDAAFAAGKGVFLGQNWTPPAPPAPPPPPPPPSAPPLPFTYIGKAAADGAWEVYLSRADKVYVVRAKTVIDGVYRVDAIAPPLMSVTYLPMNLVQQLNIGVLD</sequence>
<feature type="region of interest" description="Disordered" evidence="1">
    <location>
        <begin position="98"/>
        <end position="118"/>
    </location>
</feature>
<protein>
    <recommendedName>
        <fullName evidence="5">Prolin-rich transmembrane protein</fullName>
    </recommendedName>
</protein>
<dbReference type="EMBL" id="JACEZT010000004">
    <property type="protein sequence ID" value="MBA5637159.1"/>
    <property type="molecule type" value="Genomic_DNA"/>
</dbReference>
<dbReference type="Proteomes" id="UP000534388">
    <property type="component" value="Unassembled WGS sequence"/>
</dbReference>
<evidence type="ECO:0000256" key="2">
    <source>
        <dbReference type="SAM" id="SignalP"/>
    </source>
</evidence>
<keyword evidence="2" id="KW-0732">Signal</keyword>
<feature type="region of interest" description="Disordered" evidence="1">
    <location>
        <begin position="37"/>
        <end position="60"/>
    </location>
</feature>
<dbReference type="AlphaFoldDB" id="A0A7W2ERH6"/>
<evidence type="ECO:0000256" key="1">
    <source>
        <dbReference type="SAM" id="MobiDB-lite"/>
    </source>
</evidence>
<dbReference type="RefSeq" id="WP_182161484.1">
    <property type="nucleotide sequence ID" value="NZ_JACEZT010000004.1"/>
</dbReference>
<feature type="signal peptide" evidence="2">
    <location>
        <begin position="1"/>
        <end position="19"/>
    </location>
</feature>
<gene>
    <name evidence="3" type="ORF">H3H37_08830</name>
</gene>
<evidence type="ECO:0008006" key="5">
    <source>
        <dbReference type="Google" id="ProtNLM"/>
    </source>
</evidence>
<keyword evidence="4" id="KW-1185">Reference proteome</keyword>
<proteinExistence type="predicted"/>
<name>A0A7W2ERH6_9BURK</name>
<feature type="chain" id="PRO_5031304537" description="Prolin-rich transmembrane protein" evidence="2">
    <location>
        <begin position="20"/>
        <end position="185"/>
    </location>
</feature>
<accession>A0A7W2ERH6</accession>